<feature type="non-terminal residue" evidence="1">
    <location>
        <position position="1"/>
    </location>
</feature>
<name>A0A1A8EPS0_9TELE</name>
<organism evidence="1">
    <name type="scientific">Nothobranchius korthausae</name>
    <dbReference type="NCBI Taxonomy" id="1143690"/>
    <lineage>
        <taxon>Eukaryota</taxon>
        <taxon>Metazoa</taxon>
        <taxon>Chordata</taxon>
        <taxon>Craniata</taxon>
        <taxon>Vertebrata</taxon>
        <taxon>Euteleostomi</taxon>
        <taxon>Actinopterygii</taxon>
        <taxon>Neopterygii</taxon>
        <taxon>Teleostei</taxon>
        <taxon>Neoteleostei</taxon>
        <taxon>Acanthomorphata</taxon>
        <taxon>Ovalentaria</taxon>
        <taxon>Atherinomorphae</taxon>
        <taxon>Cyprinodontiformes</taxon>
        <taxon>Nothobranchiidae</taxon>
        <taxon>Nothobranchius</taxon>
    </lineage>
</organism>
<protein>
    <submittedName>
        <fullName evidence="1">Purinergic receptor P2X, ligand-gated ion channel, 7</fullName>
    </submittedName>
</protein>
<reference evidence="1" key="2">
    <citation type="submission" date="2016-06" db="EMBL/GenBank/DDBJ databases">
        <title>The genome of a short-lived fish provides insights into sex chromosome evolution and the genetic control of aging.</title>
        <authorList>
            <person name="Reichwald K."/>
            <person name="Felder M."/>
            <person name="Petzold A."/>
            <person name="Koch P."/>
            <person name="Groth M."/>
            <person name="Platzer M."/>
        </authorList>
    </citation>
    <scope>NUCLEOTIDE SEQUENCE</scope>
    <source>
        <tissue evidence="1">Brain</tissue>
    </source>
</reference>
<feature type="non-terminal residue" evidence="1">
    <location>
        <position position="109"/>
    </location>
</feature>
<gene>
    <name evidence="1" type="primary">P2RX7</name>
</gene>
<reference evidence="1" key="1">
    <citation type="submission" date="2016-05" db="EMBL/GenBank/DDBJ databases">
        <authorList>
            <person name="Lavstsen T."/>
            <person name="Jespersen J.S."/>
        </authorList>
    </citation>
    <scope>NUCLEOTIDE SEQUENCE</scope>
    <source>
        <tissue evidence="1">Brain</tissue>
    </source>
</reference>
<proteinExistence type="predicted"/>
<accession>A0A1A8EPS0</accession>
<keyword evidence="1" id="KW-0675">Receptor</keyword>
<evidence type="ECO:0000313" key="1">
    <source>
        <dbReference type="EMBL" id="SBQ48573.1"/>
    </source>
</evidence>
<sequence length="109" mass="12723">QAIDILTMVFSLMYLPSLVHLPQHLQHSINLHGVYAPTAERCQLIWKRNAANSLPRHVFQLSRTWRSLFCKMVFFAWPEHCGMSFEQFLMTRTLVRTTDSSAMQLTDNL</sequence>
<dbReference type="AlphaFoldDB" id="A0A1A8EPS0"/>
<dbReference type="EMBL" id="HAEB01002046">
    <property type="protein sequence ID" value="SBQ48573.1"/>
    <property type="molecule type" value="Transcribed_RNA"/>
</dbReference>